<dbReference type="AlphaFoldDB" id="G4YZ04"/>
<feature type="region of interest" description="Disordered" evidence="1">
    <location>
        <begin position="1"/>
        <end position="112"/>
    </location>
</feature>
<reference evidence="2 3" key="1">
    <citation type="journal article" date="2006" name="Science">
        <title>Phytophthora genome sequences uncover evolutionary origins and mechanisms of pathogenesis.</title>
        <authorList>
            <person name="Tyler B.M."/>
            <person name="Tripathy S."/>
            <person name="Zhang X."/>
            <person name="Dehal P."/>
            <person name="Jiang R.H."/>
            <person name="Aerts A."/>
            <person name="Arredondo F.D."/>
            <person name="Baxter L."/>
            <person name="Bensasson D."/>
            <person name="Beynon J.L."/>
            <person name="Chapman J."/>
            <person name="Damasceno C.M."/>
            <person name="Dorrance A.E."/>
            <person name="Dou D."/>
            <person name="Dickerman A.W."/>
            <person name="Dubchak I.L."/>
            <person name="Garbelotto M."/>
            <person name="Gijzen M."/>
            <person name="Gordon S.G."/>
            <person name="Govers F."/>
            <person name="Grunwald N.J."/>
            <person name="Huang W."/>
            <person name="Ivors K.L."/>
            <person name="Jones R.W."/>
            <person name="Kamoun S."/>
            <person name="Krampis K."/>
            <person name="Lamour K.H."/>
            <person name="Lee M.K."/>
            <person name="McDonald W.H."/>
            <person name="Medina M."/>
            <person name="Meijer H.J."/>
            <person name="Nordberg E.K."/>
            <person name="Maclean D.J."/>
            <person name="Ospina-Giraldo M.D."/>
            <person name="Morris P.F."/>
            <person name="Phuntumart V."/>
            <person name="Putnam N.H."/>
            <person name="Rash S."/>
            <person name="Rose J.K."/>
            <person name="Sakihama Y."/>
            <person name="Salamov A.A."/>
            <person name="Savidor A."/>
            <person name="Scheuring C.F."/>
            <person name="Smith B.M."/>
            <person name="Sobral B.W."/>
            <person name="Terry A."/>
            <person name="Torto-Alalibo T.A."/>
            <person name="Win J."/>
            <person name="Xu Z."/>
            <person name="Zhang H."/>
            <person name="Grigoriev I.V."/>
            <person name="Rokhsar D.S."/>
            <person name="Boore J.L."/>
        </authorList>
    </citation>
    <scope>NUCLEOTIDE SEQUENCE [LARGE SCALE GENOMIC DNA]</scope>
    <source>
        <strain evidence="2 3">P6497</strain>
    </source>
</reference>
<evidence type="ECO:0000313" key="2">
    <source>
        <dbReference type="EMBL" id="EGZ23285.1"/>
    </source>
</evidence>
<accession>G4YZ04</accession>
<sequence length="112" mass="12312">MDQADENAPESMHERYDEERARRRQAQDRRIQELRQPWNRAVQSGVAATPPPAVTTFPRLQVVGAPPPLAPTASYNDQGHTEDQQEGGSDPTQASEAADPSQETSTEEGRGC</sequence>
<dbReference type="KEGG" id="psoj:PHYSODRAFT_295745"/>
<name>G4YZ04_PHYSP</name>
<keyword evidence="3" id="KW-1185">Reference proteome</keyword>
<dbReference type="RefSeq" id="XP_009518573.1">
    <property type="nucleotide sequence ID" value="XM_009520278.1"/>
</dbReference>
<dbReference type="Proteomes" id="UP000002640">
    <property type="component" value="Unassembled WGS sequence"/>
</dbReference>
<feature type="compositionally biased region" description="Polar residues" evidence="1">
    <location>
        <begin position="86"/>
        <end position="95"/>
    </location>
</feature>
<dbReference type="GeneID" id="20641298"/>
<organism evidence="2 3">
    <name type="scientific">Phytophthora sojae (strain P6497)</name>
    <name type="common">Soybean stem and root rot agent</name>
    <name type="synonym">Phytophthora megasperma f. sp. glycines</name>
    <dbReference type="NCBI Taxonomy" id="1094619"/>
    <lineage>
        <taxon>Eukaryota</taxon>
        <taxon>Sar</taxon>
        <taxon>Stramenopiles</taxon>
        <taxon>Oomycota</taxon>
        <taxon>Peronosporomycetes</taxon>
        <taxon>Peronosporales</taxon>
        <taxon>Peronosporaceae</taxon>
        <taxon>Phytophthora</taxon>
    </lineage>
</organism>
<dbReference type="SMR" id="G4YZ04"/>
<dbReference type="InParanoid" id="G4YZ04"/>
<dbReference type="EMBL" id="JH159152">
    <property type="protein sequence ID" value="EGZ23285.1"/>
    <property type="molecule type" value="Genomic_DNA"/>
</dbReference>
<proteinExistence type="predicted"/>
<gene>
    <name evidence="2" type="ORF">PHYSODRAFT_295745</name>
</gene>
<protein>
    <submittedName>
        <fullName evidence="2">Uncharacterized protein</fullName>
    </submittedName>
</protein>
<evidence type="ECO:0000313" key="3">
    <source>
        <dbReference type="Proteomes" id="UP000002640"/>
    </source>
</evidence>
<feature type="compositionally biased region" description="Basic and acidic residues" evidence="1">
    <location>
        <begin position="11"/>
        <end position="33"/>
    </location>
</feature>
<evidence type="ECO:0000256" key="1">
    <source>
        <dbReference type="SAM" id="MobiDB-lite"/>
    </source>
</evidence>